<name>A0A0R1QGN2_9LACO</name>
<sequence>MKSKCWATALLAGLCLLALGACGQATSHKAAKSTISQSSKKTKKKVVKQSHSSSTRSTTSSSSSADTIKPATLQEKLAMVLQAPGAENFASATSQSVSQTSDIVTDTPNGTVVYSLSVQHDDKTPMIVLVGNEGYLFNTQSSGIPFTWVQQNALQVDLSSTWTRDHGKTGLEQLAQQLSIVSADQQTQSTDPTNIDAVFRQYESEATEDSSTVSGDGPQTSSFNQLDGDDTWWWTATKADGTTAYHMSLGDIEYVGNNTYTAQASQTSPMLDAVLTITFSSPNQYRIQSTDINYDGMFNY</sequence>
<evidence type="ECO:0008006" key="5">
    <source>
        <dbReference type="Google" id="ProtNLM"/>
    </source>
</evidence>
<evidence type="ECO:0000256" key="2">
    <source>
        <dbReference type="SAM" id="SignalP"/>
    </source>
</evidence>
<gene>
    <name evidence="3" type="ORF">FD01_GL001572</name>
</gene>
<keyword evidence="4" id="KW-1185">Reference proteome</keyword>
<feature type="compositionally biased region" description="Low complexity" evidence="1">
    <location>
        <begin position="49"/>
        <end position="64"/>
    </location>
</feature>
<organism evidence="3 4">
    <name type="scientific">Lacticaseibacillus manihotivorans DSM 13343 = JCM 12514</name>
    <dbReference type="NCBI Taxonomy" id="1423769"/>
    <lineage>
        <taxon>Bacteria</taxon>
        <taxon>Bacillati</taxon>
        <taxon>Bacillota</taxon>
        <taxon>Bacilli</taxon>
        <taxon>Lactobacillales</taxon>
        <taxon>Lactobacillaceae</taxon>
        <taxon>Lacticaseibacillus</taxon>
    </lineage>
</organism>
<dbReference type="EMBL" id="AZEU01000184">
    <property type="protein sequence ID" value="KRL43729.1"/>
    <property type="molecule type" value="Genomic_DNA"/>
</dbReference>
<proteinExistence type="predicted"/>
<reference evidence="3 4" key="1">
    <citation type="journal article" date="2015" name="Genome Announc.">
        <title>Expanding the biotechnology potential of lactobacilli through comparative genomics of 213 strains and associated genera.</title>
        <authorList>
            <person name="Sun Z."/>
            <person name="Harris H.M."/>
            <person name="McCann A."/>
            <person name="Guo C."/>
            <person name="Argimon S."/>
            <person name="Zhang W."/>
            <person name="Yang X."/>
            <person name="Jeffery I.B."/>
            <person name="Cooney J.C."/>
            <person name="Kagawa T.F."/>
            <person name="Liu W."/>
            <person name="Song Y."/>
            <person name="Salvetti E."/>
            <person name="Wrobel A."/>
            <person name="Rasinkangas P."/>
            <person name="Parkhill J."/>
            <person name="Rea M.C."/>
            <person name="O'Sullivan O."/>
            <person name="Ritari J."/>
            <person name="Douillard F.P."/>
            <person name="Paul Ross R."/>
            <person name="Yang R."/>
            <person name="Briner A.E."/>
            <person name="Felis G.E."/>
            <person name="de Vos W.M."/>
            <person name="Barrangou R."/>
            <person name="Klaenhammer T.R."/>
            <person name="Caufield P.W."/>
            <person name="Cui Y."/>
            <person name="Zhang H."/>
            <person name="O'Toole P.W."/>
        </authorList>
    </citation>
    <scope>NUCLEOTIDE SEQUENCE [LARGE SCALE GENOMIC DNA]</scope>
    <source>
        <strain evidence="3 4">DSM 13343</strain>
    </source>
</reference>
<feature type="region of interest" description="Disordered" evidence="1">
    <location>
        <begin position="32"/>
        <end position="67"/>
    </location>
</feature>
<dbReference type="AlphaFoldDB" id="A0A0R1QGN2"/>
<dbReference type="PATRIC" id="fig|1423769.4.peg.1683"/>
<evidence type="ECO:0000313" key="4">
    <source>
        <dbReference type="Proteomes" id="UP000051790"/>
    </source>
</evidence>
<dbReference type="PROSITE" id="PS51257">
    <property type="entry name" value="PROKAR_LIPOPROTEIN"/>
    <property type="match status" value="1"/>
</dbReference>
<dbReference type="RefSeq" id="WP_054717828.1">
    <property type="nucleotide sequence ID" value="NZ_AZEU01000184.1"/>
</dbReference>
<feature type="signal peptide" evidence="2">
    <location>
        <begin position="1"/>
        <end position="20"/>
    </location>
</feature>
<feature type="chain" id="PRO_5039492825" description="Lipoprotein" evidence="2">
    <location>
        <begin position="21"/>
        <end position="300"/>
    </location>
</feature>
<protein>
    <recommendedName>
        <fullName evidence="5">Lipoprotein</fullName>
    </recommendedName>
</protein>
<comment type="caution">
    <text evidence="3">The sequence shown here is derived from an EMBL/GenBank/DDBJ whole genome shotgun (WGS) entry which is preliminary data.</text>
</comment>
<accession>A0A0R1QGN2</accession>
<keyword evidence="2" id="KW-0732">Signal</keyword>
<dbReference type="Proteomes" id="UP000051790">
    <property type="component" value="Unassembled WGS sequence"/>
</dbReference>
<evidence type="ECO:0000256" key="1">
    <source>
        <dbReference type="SAM" id="MobiDB-lite"/>
    </source>
</evidence>
<evidence type="ECO:0000313" key="3">
    <source>
        <dbReference type="EMBL" id="KRL43729.1"/>
    </source>
</evidence>